<protein>
    <submittedName>
        <fullName evidence="2">Uncharacterized protein</fullName>
    </submittedName>
</protein>
<dbReference type="EMBL" id="LFYR01000757">
    <property type="protein sequence ID" value="KMZ69568.1"/>
    <property type="molecule type" value="Genomic_DNA"/>
</dbReference>
<evidence type="ECO:0000256" key="1">
    <source>
        <dbReference type="SAM" id="MobiDB-lite"/>
    </source>
</evidence>
<dbReference type="AlphaFoldDB" id="A0A0K9PKI6"/>
<accession>A0A0K9PKI6</accession>
<dbReference type="Proteomes" id="UP000036987">
    <property type="component" value="Unassembled WGS sequence"/>
</dbReference>
<dbReference type="PANTHER" id="PTHR31016">
    <property type="entry name" value="OS04G0228100 PROTEIN"/>
    <property type="match status" value="1"/>
</dbReference>
<dbReference type="PANTHER" id="PTHR31016:SF2">
    <property type="entry name" value="OS04G0228100 PROTEIN"/>
    <property type="match status" value="1"/>
</dbReference>
<feature type="region of interest" description="Disordered" evidence="1">
    <location>
        <begin position="91"/>
        <end position="119"/>
    </location>
</feature>
<proteinExistence type="predicted"/>
<organism evidence="2 3">
    <name type="scientific">Zostera marina</name>
    <name type="common">Eelgrass</name>
    <dbReference type="NCBI Taxonomy" id="29655"/>
    <lineage>
        <taxon>Eukaryota</taxon>
        <taxon>Viridiplantae</taxon>
        <taxon>Streptophyta</taxon>
        <taxon>Embryophyta</taxon>
        <taxon>Tracheophyta</taxon>
        <taxon>Spermatophyta</taxon>
        <taxon>Magnoliopsida</taxon>
        <taxon>Liliopsida</taxon>
        <taxon>Zosteraceae</taxon>
        <taxon>Zostera</taxon>
    </lineage>
</organism>
<dbReference type="OMA" id="FLQDRCN"/>
<gene>
    <name evidence="2" type="ORF">ZOSMA_20G00460</name>
</gene>
<reference evidence="3" key="1">
    <citation type="journal article" date="2016" name="Nature">
        <title>The genome of the seagrass Zostera marina reveals angiosperm adaptation to the sea.</title>
        <authorList>
            <person name="Olsen J.L."/>
            <person name="Rouze P."/>
            <person name="Verhelst B."/>
            <person name="Lin Y.-C."/>
            <person name="Bayer T."/>
            <person name="Collen J."/>
            <person name="Dattolo E."/>
            <person name="De Paoli E."/>
            <person name="Dittami S."/>
            <person name="Maumus F."/>
            <person name="Michel G."/>
            <person name="Kersting A."/>
            <person name="Lauritano C."/>
            <person name="Lohaus R."/>
            <person name="Toepel M."/>
            <person name="Tonon T."/>
            <person name="Vanneste K."/>
            <person name="Amirebrahimi M."/>
            <person name="Brakel J."/>
            <person name="Bostroem C."/>
            <person name="Chovatia M."/>
            <person name="Grimwood J."/>
            <person name="Jenkins J.W."/>
            <person name="Jueterbock A."/>
            <person name="Mraz A."/>
            <person name="Stam W.T."/>
            <person name="Tice H."/>
            <person name="Bornberg-Bauer E."/>
            <person name="Green P.J."/>
            <person name="Pearson G.A."/>
            <person name="Procaccini G."/>
            <person name="Duarte C.M."/>
            <person name="Schmutz J."/>
            <person name="Reusch T.B.H."/>
            <person name="Van de Peer Y."/>
        </authorList>
    </citation>
    <scope>NUCLEOTIDE SEQUENCE [LARGE SCALE GENOMIC DNA]</scope>
    <source>
        <strain evidence="3">cv. Finnish</strain>
    </source>
</reference>
<keyword evidence="3" id="KW-1185">Reference proteome</keyword>
<comment type="caution">
    <text evidence="2">The sequence shown here is derived from an EMBL/GenBank/DDBJ whole genome shotgun (WGS) entry which is preliminary data.</text>
</comment>
<name>A0A0K9PKI6_ZOSMR</name>
<feature type="compositionally biased region" description="Polar residues" evidence="1">
    <location>
        <begin position="108"/>
        <end position="118"/>
    </location>
</feature>
<dbReference type="OrthoDB" id="1924603at2759"/>
<sequence>MSESLRSPTVTKSSVSGEEIWATLRTRVGTIHEQQKGLEAKKRLRNNSELLIRGFDSISSSLSQLTGILDATAQGVRDLAKPPLILEDGILASPKEEEEDEEPKPKRQCSSRNENQQLEVGFVKEDGSSKHGKLDIAKKLAISMATKATSLTRELQIVKSELGFLQDRCNSLEEENKRFKVGFRQDLHSDEVDDGDDLVRLQLESLLADKSRLANENAALIRENQCLHQLVEYHQMTAQELDLSSYGSDVEEEEEGN</sequence>
<evidence type="ECO:0000313" key="2">
    <source>
        <dbReference type="EMBL" id="KMZ69568.1"/>
    </source>
</evidence>
<evidence type="ECO:0000313" key="3">
    <source>
        <dbReference type="Proteomes" id="UP000036987"/>
    </source>
</evidence>